<dbReference type="InterPro" id="IPR013325">
    <property type="entry name" value="RNA_pol_sigma_r2"/>
</dbReference>
<evidence type="ECO:0000256" key="4">
    <source>
        <dbReference type="ARBA" id="ARBA00023163"/>
    </source>
</evidence>
<gene>
    <name evidence="7" type="ORF">FZD47_19790</name>
</gene>
<dbReference type="SUPFAM" id="SSF88946">
    <property type="entry name" value="Sigma2 domain of RNA polymerase sigma factors"/>
    <property type="match status" value="1"/>
</dbReference>
<evidence type="ECO:0000256" key="2">
    <source>
        <dbReference type="ARBA" id="ARBA00023015"/>
    </source>
</evidence>
<dbReference type="Proteomes" id="UP000323732">
    <property type="component" value="Unassembled WGS sequence"/>
</dbReference>
<dbReference type="InterPro" id="IPR014284">
    <property type="entry name" value="RNA_pol_sigma-70_dom"/>
</dbReference>
<dbReference type="RefSeq" id="WP_148950641.1">
    <property type="nucleotide sequence ID" value="NZ_JAWPEO010000008.1"/>
</dbReference>
<dbReference type="GO" id="GO:0003677">
    <property type="term" value="F:DNA binding"/>
    <property type="evidence" value="ECO:0007669"/>
    <property type="project" value="InterPro"/>
</dbReference>
<evidence type="ECO:0000259" key="6">
    <source>
        <dbReference type="Pfam" id="PF08281"/>
    </source>
</evidence>
<dbReference type="Gene3D" id="1.10.10.10">
    <property type="entry name" value="Winged helix-like DNA-binding domain superfamily/Winged helix DNA-binding domain"/>
    <property type="match status" value="1"/>
</dbReference>
<dbReference type="AlphaFoldDB" id="A0A5D4SFA8"/>
<dbReference type="InterPro" id="IPR013324">
    <property type="entry name" value="RNA_pol_sigma_r3/r4-like"/>
</dbReference>
<dbReference type="Gene3D" id="1.10.1740.10">
    <property type="match status" value="1"/>
</dbReference>
<evidence type="ECO:0000259" key="5">
    <source>
        <dbReference type="Pfam" id="PF04542"/>
    </source>
</evidence>
<dbReference type="GO" id="GO:0006352">
    <property type="term" value="P:DNA-templated transcription initiation"/>
    <property type="evidence" value="ECO:0007669"/>
    <property type="project" value="InterPro"/>
</dbReference>
<dbReference type="Pfam" id="PF08281">
    <property type="entry name" value="Sigma70_r4_2"/>
    <property type="match status" value="1"/>
</dbReference>
<dbReference type="InterPro" id="IPR013249">
    <property type="entry name" value="RNA_pol_sigma70_r4_t2"/>
</dbReference>
<dbReference type="InterPro" id="IPR039425">
    <property type="entry name" value="RNA_pol_sigma-70-like"/>
</dbReference>
<evidence type="ECO:0000313" key="8">
    <source>
        <dbReference type="Proteomes" id="UP000323732"/>
    </source>
</evidence>
<comment type="caution">
    <text evidence="7">The sequence shown here is derived from an EMBL/GenBank/DDBJ whole genome shotgun (WGS) entry which is preliminary data.</text>
</comment>
<sequence length="173" mass="20409">MDTAKFIKKARKGDDEAFYELMQVHKVQLLKIAYSYLRNEEEALEALQEVTFRAYRSIRSLKKADYFSTWLIRIMLNYCHDQSRKKKRAAPLDLTESLAETYNYSQALEIEEALEKIDSKCREVIILKYYHDMKIKEIANLLESPESTIKTWLYKGLKALREQLGERGEANVQ</sequence>
<dbReference type="PANTHER" id="PTHR43133">
    <property type="entry name" value="RNA POLYMERASE ECF-TYPE SIGMA FACTO"/>
    <property type="match status" value="1"/>
</dbReference>
<protein>
    <submittedName>
        <fullName evidence="7">Sigma-70 family RNA polymerase sigma factor</fullName>
    </submittedName>
</protein>
<dbReference type="PANTHER" id="PTHR43133:SF51">
    <property type="entry name" value="RNA POLYMERASE SIGMA FACTOR"/>
    <property type="match status" value="1"/>
</dbReference>
<dbReference type="SUPFAM" id="SSF88659">
    <property type="entry name" value="Sigma3 and sigma4 domains of RNA polymerase sigma factors"/>
    <property type="match status" value="1"/>
</dbReference>
<evidence type="ECO:0000313" key="7">
    <source>
        <dbReference type="EMBL" id="TYS62307.1"/>
    </source>
</evidence>
<keyword evidence="4" id="KW-0804">Transcription</keyword>
<dbReference type="InterPro" id="IPR036388">
    <property type="entry name" value="WH-like_DNA-bd_sf"/>
</dbReference>
<keyword evidence="3" id="KW-0731">Sigma factor</keyword>
<reference evidence="7 8" key="1">
    <citation type="submission" date="2019-08" db="EMBL/GenBank/DDBJ databases">
        <title>Bacillus genomes from the desert of Cuatro Cienegas, Coahuila.</title>
        <authorList>
            <person name="Olmedo-Alvarez G."/>
        </authorList>
    </citation>
    <scope>NUCLEOTIDE SEQUENCE [LARGE SCALE GENOMIC DNA]</scope>
    <source>
        <strain evidence="7 8">CH37_1T</strain>
    </source>
</reference>
<feature type="domain" description="RNA polymerase sigma factor 70 region 4 type 2" evidence="6">
    <location>
        <begin position="108"/>
        <end position="160"/>
    </location>
</feature>
<dbReference type="InterPro" id="IPR007627">
    <property type="entry name" value="RNA_pol_sigma70_r2"/>
</dbReference>
<feature type="domain" description="RNA polymerase sigma-70 region 2" evidence="5">
    <location>
        <begin position="22"/>
        <end position="88"/>
    </location>
</feature>
<organism evidence="7 8">
    <name type="scientific">Bacillus infantis</name>
    <dbReference type="NCBI Taxonomy" id="324767"/>
    <lineage>
        <taxon>Bacteria</taxon>
        <taxon>Bacillati</taxon>
        <taxon>Bacillota</taxon>
        <taxon>Bacilli</taxon>
        <taxon>Bacillales</taxon>
        <taxon>Bacillaceae</taxon>
        <taxon>Bacillus</taxon>
    </lineage>
</organism>
<accession>A0A5D4SFA8</accession>
<dbReference type="CDD" id="cd06171">
    <property type="entry name" value="Sigma70_r4"/>
    <property type="match status" value="1"/>
</dbReference>
<evidence type="ECO:0000256" key="1">
    <source>
        <dbReference type="ARBA" id="ARBA00010641"/>
    </source>
</evidence>
<dbReference type="GO" id="GO:0016987">
    <property type="term" value="F:sigma factor activity"/>
    <property type="evidence" value="ECO:0007669"/>
    <property type="project" value="UniProtKB-KW"/>
</dbReference>
<dbReference type="EMBL" id="VTES01000005">
    <property type="protein sequence ID" value="TYS62307.1"/>
    <property type="molecule type" value="Genomic_DNA"/>
</dbReference>
<name>A0A5D4SFA8_9BACI</name>
<dbReference type="NCBIfam" id="TIGR02937">
    <property type="entry name" value="sigma70-ECF"/>
    <property type="match status" value="1"/>
</dbReference>
<proteinExistence type="inferred from homology"/>
<keyword evidence="2" id="KW-0805">Transcription regulation</keyword>
<evidence type="ECO:0000256" key="3">
    <source>
        <dbReference type="ARBA" id="ARBA00023082"/>
    </source>
</evidence>
<comment type="similarity">
    <text evidence="1">Belongs to the sigma-70 factor family. ECF subfamily.</text>
</comment>
<dbReference type="Pfam" id="PF04542">
    <property type="entry name" value="Sigma70_r2"/>
    <property type="match status" value="1"/>
</dbReference>